<dbReference type="Pfam" id="PF12833">
    <property type="entry name" value="HTH_18"/>
    <property type="match status" value="1"/>
</dbReference>
<evidence type="ECO:0000256" key="2">
    <source>
        <dbReference type="ARBA" id="ARBA00023125"/>
    </source>
</evidence>
<evidence type="ECO:0000256" key="1">
    <source>
        <dbReference type="ARBA" id="ARBA00023015"/>
    </source>
</evidence>
<dbReference type="PROSITE" id="PS01124">
    <property type="entry name" value="HTH_ARAC_FAMILY_2"/>
    <property type="match status" value="1"/>
</dbReference>
<feature type="domain" description="HTH araC/xylS-type" evidence="4">
    <location>
        <begin position="170"/>
        <end position="268"/>
    </location>
</feature>
<evidence type="ECO:0000259" key="4">
    <source>
        <dbReference type="PROSITE" id="PS01124"/>
    </source>
</evidence>
<protein>
    <submittedName>
        <fullName evidence="5">AraC family transcriptional regulator</fullName>
    </submittedName>
</protein>
<reference evidence="5" key="2">
    <citation type="submission" date="2021-04" db="EMBL/GenBank/DDBJ databases">
        <authorList>
            <person name="Gilroy R."/>
        </authorList>
    </citation>
    <scope>NUCLEOTIDE SEQUENCE</scope>
    <source>
        <strain evidence="5">421</strain>
    </source>
</reference>
<dbReference type="PANTHER" id="PTHR43280">
    <property type="entry name" value="ARAC-FAMILY TRANSCRIPTIONAL REGULATOR"/>
    <property type="match status" value="1"/>
</dbReference>
<dbReference type="InterPro" id="IPR018060">
    <property type="entry name" value="HTH_AraC"/>
</dbReference>
<dbReference type="Proteomes" id="UP000824205">
    <property type="component" value="Unassembled WGS sequence"/>
</dbReference>
<dbReference type="InterPro" id="IPR009057">
    <property type="entry name" value="Homeodomain-like_sf"/>
</dbReference>
<proteinExistence type="predicted"/>
<evidence type="ECO:0000313" key="5">
    <source>
        <dbReference type="EMBL" id="HIW86169.1"/>
    </source>
</evidence>
<accession>A0A9D1REF2</accession>
<dbReference type="Pfam" id="PF02311">
    <property type="entry name" value="AraC_binding"/>
    <property type="match status" value="1"/>
</dbReference>
<dbReference type="GO" id="GO:0003700">
    <property type="term" value="F:DNA-binding transcription factor activity"/>
    <property type="evidence" value="ECO:0007669"/>
    <property type="project" value="InterPro"/>
</dbReference>
<comment type="caution">
    <text evidence="5">The sequence shown here is derived from an EMBL/GenBank/DDBJ whole genome shotgun (WGS) entry which is preliminary data.</text>
</comment>
<dbReference type="InterPro" id="IPR037923">
    <property type="entry name" value="HTH-like"/>
</dbReference>
<dbReference type="Gene3D" id="2.60.120.10">
    <property type="entry name" value="Jelly Rolls"/>
    <property type="match status" value="1"/>
</dbReference>
<keyword evidence="2" id="KW-0238">DNA-binding</keyword>
<dbReference type="SUPFAM" id="SSF51215">
    <property type="entry name" value="Regulatory protein AraC"/>
    <property type="match status" value="1"/>
</dbReference>
<dbReference type="PANTHER" id="PTHR43280:SF28">
    <property type="entry name" value="HTH-TYPE TRANSCRIPTIONAL ACTIVATOR RHAS"/>
    <property type="match status" value="1"/>
</dbReference>
<dbReference type="SUPFAM" id="SSF46689">
    <property type="entry name" value="Homeodomain-like"/>
    <property type="match status" value="2"/>
</dbReference>
<dbReference type="AlphaFoldDB" id="A0A9D1REF2"/>
<dbReference type="InterPro" id="IPR003313">
    <property type="entry name" value="AraC-bd"/>
</dbReference>
<dbReference type="Gene3D" id="1.10.10.60">
    <property type="entry name" value="Homeodomain-like"/>
    <property type="match status" value="1"/>
</dbReference>
<dbReference type="GO" id="GO:0043565">
    <property type="term" value="F:sequence-specific DNA binding"/>
    <property type="evidence" value="ECO:0007669"/>
    <property type="project" value="InterPro"/>
</dbReference>
<dbReference type="EMBL" id="DXGE01000028">
    <property type="protein sequence ID" value="HIW86169.1"/>
    <property type="molecule type" value="Genomic_DNA"/>
</dbReference>
<dbReference type="SMART" id="SM00342">
    <property type="entry name" value="HTH_ARAC"/>
    <property type="match status" value="1"/>
</dbReference>
<organism evidence="5 6">
    <name type="scientific">Candidatus Eubacterium faecipullorum</name>
    <dbReference type="NCBI Taxonomy" id="2838571"/>
    <lineage>
        <taxon>Bacteria</taxon>
        <taxon>Bacillati</taxon>
        <taxon>Bacillota</taxon>
        <taxon>Clostridia</taxon>
        <taxon>Eubacteriales</taxon>
        <taxon>Eubacteriaceae</taxon>
        <taxon>Eubacterium</taxon>
    </lineage>
</organism>
<evidence type="ECO:0000313" key="6">
    <source>
        <dbReference type="Proteomes" id="UP000824205"/>
    </source>
</evidence>
<dbReference type="InterPro" id="IPR014710">
    <property type="entry name" value="RmlC-like_jellyroll"/>
</dbReference>
<keyword evidence="3" id="KW-0804">Transcription</keyword>
<gene>
    <name evidence="5" type="ORF">IAA48_06685</name>
</gene>
<name>A0A9D1REF2_9FIRM</name>
<reference evidence="5" key="1">
    <citation type="journal article" date="2021" name="PeerJ">
        <title>Extensive microbial diversity within the chicken gut microbiome revealed by metagenomics and culture.</title>
        <authorList>
            <person name="Gilroy R."/>
            <person name="Ravi A."/>
            <person name="Getino M."/>
            <person name="Pursley I."/>
            <person name="Horton D.L."/>
            <person name="Alikhan N.F."/>
            <person name="Baker D."/>
            <person name="Gharbi K."/>
            <person name="Hall N."/>
            <person name="Watson M."/>
            <person name="Adriaenssens E.M."/>
            <person name="Foster-Nyarko E."/>
            <person name="Jarju S."/>
            <person name="Secka A."/>
            <person name="Antonio M."/>
            <person name="Oren A."/>
            <person name="Chaudhuri R.R."/>
            <person name="La Ragione R."/>
            <person name="Hildebrand F."/>
            <person name="Pallen M.J."/>
        </authorList>
    </citation>
    <scope>NUCLEOTIDE SEQUENCE</scope>
    <source>
        <strain evidence="5">421</strain>
    </source>
</reference>
<sequence length="271" mass="31742">MFENIKKIAVPRQQNEEQRPLSVNFVGETVCDDKFDIKRECSDLMSLEYIVEGRGTLEINGQVLHPEKGDVFFLPYGSRHHYYSNSKNGWRKYFISFYGKMADALVENYLPKNTYLFKGCFLEKNFSRIFDLAFNTESLSDAEYLICIELFKLFSALYERKTVEQLDLADKIKRSIDDHLYDEFNLDALCGYMNYSKNHIINIFSEKFGKTPYQYYLEAKISLAKEYLLNTNLSVSEISVALSYSNSQYFSICFKKFTGYSPRNFRANAKM</sequence>
<keyword evidence="1" id="KW-0805">Transcription regulation</keyword>
<evidence type="ECO:0000256" key="3">
    <source>
        <dbReference type="ARBA" id="ARBA00023163"/>
    </source>
</evidence>